<dbReference type="InterPro" id="IPR053197">
    <property type="entry name" value="F-box_SCFL_complex_component"/>
</dbReference>
<dbReference type="PANTHER" id="PTHR34223:SF96">
    <property type="entry name" value="FBD DOMAIN-CONTAINING PROTEIN"/>
    <property type="match status" value="1"/>
</dbReference>
<dbReference type="Proteomes" id="UP001341281">
    <property type="component" value="Chromosome 04"/>
</dbReference>
<evidence type="ECO:0008006" key="4">
    <source>
        <dbReference type="Google" id="ProtNLM"/>
    </source>
</evidence>
<proteinExistence type="predicted"/>
<dbReference type="PANTHER" id="PTHR34223">
    <property type="entry name" value="OS11G0201299 PROTEIN"/>
    <property type="match status" value="1"/>
</dbReference>
<evidence type="ECO:0000256" key="1">
    <source>
        <dbReference type="SAM" id="MobiDB-lite"/>
    </source>
</evidence>
<dbReference type="Gene3D" id="3.80.10.10">
    <property type="entry name" value="Ribonuclease Inhibitor"/>
    <property type="match status" value="1"/>
</dbReference>
<dbReference type="EMBL" id="CP144748">
    <property type="protein sequence ID" value="WVZ69870.1"/>
    <property type="molecule type" value="Genomic_DNA"/>
</dbReference>
<gene>
    <name evidence="2" type="ORF">U9M48_018592</name>
</gene>
<organism evidence="2 3">
    <name type="scientific">Paspalum notatum var. saurae</name>
    <dbReference type="NCBI Taxonomy" id="547442"/>
    <lineage>
        <taxon>Eukaryota</taxon>
        <taxon>Viridiplantae</taxon>
        <taxon>Streptophyta</taxon>
        <taxon>Embryophyta</taxon>
        <taxon>Tracheophyta</taxon>
        <taxon>Spermatophyta</taxon>
        <taxon>Magnoliopsida</taxon>
        <taxon>Liliopsida</taxon>
        <taxon>Poales</taxon>
        <taxon>Poaceae</taxon>
        <taxon>PACMAD clade</taxon>
        <taxon>Panicoideae</taxon>
        <taxon>Andropogonodae</taxon>
        <taxon>Paspaleae</taxon>
        <taxon>Paspalinae</taxon>
        <taxon>Paspalum</taxon>
    </lineage>
</organism>
<dbReference type="SUPFAM" id="SSF52047">
    <property type="entry name" value="RNI-like"/>
    <property type="match status" value="1"/>
</dbReference>
<reference evidence="2 3" key="1">
    <citation type="submission" date="2024-02" db="EMBL/GenBank/DDBJ databases">
        <title>High-quality chromosome-scale genome assembly of Pensacola bahiagrass (Paspalum notatum Flugge var. saurae).</title>
        <authorList>
            <person name="Vega J.M."/>
            <person name="Podio M."/>
            <person name="Orjuela J."/>
            <person name="Siena L.A."/>
            <person name="Pessino S.C."/>
            <person name="Combes M.C."/>
            <person name="Mariac C."/>
            <person name="Albertini E."/>
            <person name="Pupilli F."/>
            <person name="Ortiz J.P.A."/>
            <person name="Leblanc O."/>
        </authorList>
    </citation>
    <scope>NUCLEOTIDE SEQUENCE [LARGE SCALE GENOMIC DNA]</scope>
    <source>
        <strain evidence="2">R1</strain>
        <tissue evidence="2">Leaf</tissue>
    </source>
</reference>
<dbReference type="AlphaFoldDB" id="A0AAQ3TAZ8"/>
<evidence type="ECO:0000313" key="2">
    <source>
        <dbReference type="EMBL" id="WVZ69870.1"/>
    </source>
</evidence>
<sequence length="467" mass="52800">MAHCRSPFPPCSCCSLFEHHLFDEMTRGPDPMEQTSGGGGGGSQRAVVAPARVPRTDYGINDVPRDALLRVVSRLDARLAVRTCVLARCWRDLWQRDMPSINATCLEFERDKDGECYASKLRFKKFLDRLLVLRNPVPLDEFCLWYHFRQDKPDEPDINKWIEAELKYDYAQSSLWIRHALLCNARSLEVVIWEDRLLINPAVFASEHLTSLALSKVALERGFFGQLQTGCTALERLVLHDCPINDFEISSQTLKFLSIGTNCWFNLESHEQASISAPNLIHLAFICHDPYDRIPILKNMESLVTAYVSLGNFILNSLLVDDIRQFLLGLSGVQKLEFYAGGTELILRDDVQQFPEFNNLEFSTLKFNSLKFLTLGRWCLYPNLDALIGFLQNSPNLEQLTLVVGLNVNIPETLKGKPGNGSFTCEHLETVEILCFEHDPAASVVKEFLLGSGIAPGQIHTRHLTIS</sequence>
<name>A0AAQ3TAZ8_PASNO</name>
<protein>
    <recommendedName>
        <fullName evidence="4">F-box domain-containing protein</fullName>
    </recommendedName>
</protein>
<dbReference type="InterPro" id="IPR032675">
    <property type="entry name" value="LRR_dom_sf"/>
</dbReference>
<evidence type="ECO:0000313" key="3">
    <source>
        <dbReference type="Proteomes" id="UP001341281"/>
    </source>
</evidence>
<keyword evidence="3" id="KW-1185">Reference proteome</keyword>
<feature type="region of interest" description="Disordered" evidence="1">
    <location>
        <begin position="27"/>
        <end position="46"/>
    </location>
</feature>
<accession>A0AAQ3TAZ8</accession>